<proteinExistence type="predicted"/>
<sequence length="159" mass="18175">MGPVQLKFIWYEPHLGLTNFTIPAGFRPPDKLLISQAVVKTLLVRDVFLFDVESQALRLRQSSAQFVRHPIVSKRIVSLVSTHQLLRKSYLGNCCDTSPIPLSARTVYYRDLHRKIPTKFILNLRIPQQHPTPTCSICSSLAGEDFNHFLFTCPPKFQV</sequence>
<evidence type="ECO:0000313" key="2">
    <source>
        <dbReference type="Proteomes" id="UP001476247"/>
    </source>
</evidence>
<evidence type="ECO:0008006" key="3">
    <source>
        <dbReference type="Google" id="ProtNLM"/>
    </source>
</evidence>
<name>A0ABP9XZ23_9FUNG</name>
<protein>
    <recommendedName>
        <fullName evidence="3">Reverse transcriptase zinc-binding domain-containing protein</fullName>
    </recommendedName>
</protein>
<reference evidence="1 2" key="1">
    <citation type="submission" date="2024-04" db="EMBL/GenBank/DDBJ databases">
        <title>genome sequences of Mucor flavus KT1a and Helicostylum pulchrum KT1b strains isolation_sourced from the surface of a dry-aged beef.</title>
        <authorList>
            <person name="Toyotome T."/>
            <person name="Hosono M."/>
            <person name="Torimaru M."/>
            <person name="Fukuda K."/>
            <person name="Mikami N."/>
        </authorList>
    </citation>
    <scope>NUCLEOTIDE SEQUENCE [LARGE SCALE GENOMIC DNA]</scope>
    <source>
        <strain evidence="1 2">KT1b</strain>
    </source>
</reference>
<comment type="caution">
    <text evidence="1">The sequence shown here is derived from an EMBL/GenBank/DDBJ whole genome shotgun (WGS) entry which is preliminary data.</text>
</comment>
<dbReference type="EMBL" id="BAABUJ010000013">
    <property type="protein sequence ID" value="GAA5799698.1"/>
    <property type="molecule type" value="Genomic_DNA"/>
</dbReference>
<evidence type="ECO:0000313" key="1">
    <source>
        <dbReference type="EMBL" id="GAA5799698.1"/>
    </source>
</evidence>
<keyword evidence="2" id="KW-1185">Reference proteome</keyword>
<accession>A0ABP9XZ23</accession>
<gene>
    <name evidence="1" type="ORF">HPULCUR_005115</name>
</gene>
<dbReference type="Proteomes" id="UP001476247">
    <property type="component" value="Unassembled WGS sequence"/>
</dbReference>
<organism evidence="1 2">
    <name type="scientific">Helicostylum pulchrum</name>
    <dbReference type="NCBI Taxonomy" id="562976"/>
    <lineage>
        <taxon>Eukaryota</taxon>
        <taxon>Fungi</taxon>
        <taxon>Fungi incertae sedis</taxon>
        <taxon>Mucoromycota</taxon>
        <taxon>Mucoromycotina</taxon>
        <taxon>Mucoromycetes</taxon>
        <taxon>Mucorales</taxon>
        <taxon>Mucorineae</taxon>
        <taxon>Mucoraceae</taxon>
        <taxon>Helicostylum</taxon>
    </lineage>
</organism>